<dbReference type="RefSeq" id="WP_187255842.1">
    <property type="nucleotide sequence ID" value="NZ_JBHULF010000006.1"/>
</dbReference>
<dbReference type="InterPro" id="IPR005184">
    <property type="entry name" value="DUF306_Meta_HslJ"/>
</dbReference>
<feature type="domain" description="DUF306" evidence="1">
    <location>
        <begin position="139"/>
        <end position="249"/>
    </location>
</feature>
<name>A0ABR7M6G0_9BACT</name>
<gene>
    <name evidence="2" type="ORF">BC349_06190</name>
</gene>
<protein>
    <recommendedName>
        <fullName evidence="1">DUF306 domain-containing protein</fullName>
    </recommendedName>
</protein>
<evidence type="ECO:0000313" key="2">
    <source>
        <dbReference type="EMBL" id="MBC6490547.1"/>
    </source>
</evidence>
<comment type="caution">
    <text evidence="2">The sequence shown here is derived from an EMBL/GenBank/DDBJ whole genome shotgun (WGS) entry which is preliminary data.</text>
</comment>
<dbReference type="Pfam" id="PF03724">
    <property type="entry name" value="META"/>
    <property type="match status" value="1"/>
</dbReference>
<dbReference type="PROSITE" id="PS51257">
    <property type="entry name" value="PROKAR_LIPOPROTEIN"/>
    <property type="match status" value="1"/>
</dbReference>
<dbReference type="Proteomes" id="UP000765802">
    <property type="component" value="Unassembled WGS sequence"/>
</dbReference>
<reference evidence="2 3" key="1">
    <citation type="submission" date="2016-07" db="EMBL/GenBank/DDBJ databases">
        <title>Genome analysis of Flavihumibacter stibioxidans YS-17.</title>
        <authorList>
            <person name="Shi K."/>
            <person name="Han Y."/>
            <person name="Wang G."/>
        </authorList>
    </citation>
    <scope>NUCLEOTIDE SEQUENCE [LARGE SCALE GENOMIC DNA]</scope>
    <source>
        <strain evidence="2 3">YS-17</strain>
    </source>
</reference>
<dbReference type="InterPro" id="IPR007298">
    <property type="entry name" value="Cu-R_lipoprotein_NlpE"/>
</dbReference>
<dbReference type="InterPro" id="IPR038670">
    <property type="entry name" value="HslJ-like_sf"/>
</dbReference>
<dbReference type="Pfam" id="PF04170">
    <property type="entry name" value="NlpE"/>
    <property type="match status" value="1"/>
</dbReference>
<proteinExistence type="predicted"/>
<keyword evidence="3" id="KW-1185">Reference proteome</keyword>
<accession>A0ABR7M6G0</accession>
<dbReference type="Gene3D" id="2.40.128.270">
    <property type="match status" value="1"/>
</dbReference>
<organism evidence="2 3">
    <name type="scientific">Flavihumibacter stibioxidans</name>
    <dbReference type="NCBI Taxonomy" id="1834163"/>
    <lineage>
        <taxon>Bacteria</taxon>
        <taxon>Pseudomonadati</taxon>
        <taxon>Bacteroidota</taxon>
        <taxon>Chitinophagia</taxon>
        <taxon>Chitinophagales</taxon>
        <taxon>Chitinophagaceae</taxon>
        <taxon>Flavihumibacter</taxon>
    </lineage>
</organism>
<dbReference type="Gene3D" id="2.40.128.640">
    <property type="match status" value="1"/>
</dbReference>
<dbReference type="PANTHER" id="PTHR35535:SF1">
    <property type="entry name" value="HEAT SHOCK PROTEIN HSLJ"/>
    <property type="match status" value="1"/>
</dbReference>
<dbReference type="InterPro" id="IPR053147">
    <property type="entry name" value="Hsp_HslJ-like"/>
</dbReference>
<sequence length="254" mass="28034">MKKTLLFTAISQAVLVFTGCKTTHTPAVTGDNSMTSLDWSGTYSGILPCADCDGIETLVQLNPDKTYTLKRKYLGKSDKVYSGSGTFSWNKEGSRITLSGDKPGIYQVGENKLVHLDGDGNKITGQLAEKYLLMKQLNGLTEKYWKLTELMGKPVTKSATMAREPHLILRTEGNRVNAHGGCNSLMGTYELMPENRISFGQMAGTLMACPDMTVEDQLKKVLEMADNYNLDGDKLVLNRAKMAPLARFEAVYLR</sequence>
<evidence type="ECO:0000259" key="1">
    <source>
        <dbReference type="Pfam" id="PF03724"/>
    </source>
</evidence>
<dbReference type="EMBL" id="MBUA01000001">
    <property type="protein sequence ID" value="MBC6490547.1"/>
    <property type="molecule type" value="Genomic_DNA"/>
</dbReference>
<evidence type="ECO:0000313" key="3">
    <source>
        <dbReference type="Proteomes" id="UP000765802"/>
    </source>
</evidence>
<dbReference type="PANTHER" id="PTHR35535">
    <property type="entry name" value="HEAT SHOCK PROTEIN HSLJ"/>
    <property type="match status" value="1"/>
</dbReference>